<dbReference type="SUPFAM" id="SSF88659">
    <property type="entry name" value="Sigma3 and sigma4 domains of RNA polymerase sigma factors"/>
    <property type="match status" value="2"/>
</dbReference>
<dbReference type="InterPro" id="IPR014284">
    <property type="entry name" value="RNA_pol_sigma-70_dom"/>
</dbReference>
<proteinExistence type="predicted"/>
<dbReference type="InterPro" id="IPR007630">
    <property type="entry name" value="RNA_pol_sigma70_r4"/>
</dbReference>
<evidence type="ECO:0000313" key="6">
    <source>
        <dbReference type="EMBL" id="OGZ12722.1"/>
    </source>
</evidence>
<dbReference type="Gene3D" id="1.10.220.120">
    <property type="entry name" value="Sigma-70 factor, region 1.1"/>
    <property type="match status" value="1"/>
</dbReference>
<sequence>MTKERKALEHKLSGLITKGRDRGFITFDEILRVFPEIENNVDFLEEVYDRMGEIGVDILESGGLLEVASDEEPMPGASKKYLNTKSSPYDSTQMYLREIGQYPLLAARDERELAQRIQAGDLEAKNLLARANLRLVVSVAKKYAGRSPDLTLLDLIQEGNLGLFRAVDKFDWSKGYKFSTYATWWIRQAITRALADQSRTIRIPVHMVETIAKYKQVVRRMTQDLGREPMAEEISVEMGIDVERVRVIENIDQDTVSLEKPIGDDDEKSTLGEFIADEKILSPDAESSRRILADQVGEILDDLSPKERKILEMRHGLLDGVTHTLEEVGREFGVTRERIRQIEAKAHEKIRQHANINKLRSY</sequence>
<dbReference type="InterPro" id="IPR013325">
    <property type="entry name" value="RNA_pol_sigma_r2"/>
</dbReference>
<dbReference type="PROSITE" id="PS00715">
    <property type="entry name" value="SIGMA70_1"/>
    <property type="match status" value="1"/>
</dbReference>
<dbReference type="InterPro" id="IPR013324">
    <property type="entry name" value="RNA_pol_sigma_r3/r4-like"/>
</dbReference>
<dbReference type="InterPro" id="IPR009042">
    <property type="entry name" value="RNA_pol_sigma70_r1_2"/>
</dbReference>
<feature type="domain" description="RNA polymerase sigma-70" evidence="5">
    <location>
        <begin position="154"/>
        <end position="167"/>
    </location>
</feature>
<dbReference type="PANTHER" id="PTHR30603:SF47">
    <property type="entry name" value="RNA POLYMERASE SIGMA FACTOR SIGD, CHLOROPLASTIC"/>
    <property type="match status" value="1"/>
</dbReference>
<dbReference type="InterPro" id="IPR007624">
    <property type="entry name" value="RNA_pol_sigma70_r3"/>
</dbReference>
<dbReference type="PANTHER" id="PTHR30603">
    <property type="entry name" value="RNA POLYMERASE SIGMA FACTOR RPO"/>
    <property type="match status" value="1"/>
</dbReference>
<evidence type="ECO:0000256" key="3">
    <source>
        <dbReference type="ARBA" id="ARBA00023125"/>
    </source>
</evidence>
<dbReference type="CDD" id="cd06171">
    <property type="entry name" value="Sigma70_r4"/>
    <property type="match status" value="1"/>
</dbReference>
<dbReference type="Pfam" id="PF03979">
    <property type="entry name" value="Sigma70_r1_1"/>
    <property type="match status" value="1"/>
</dbReference>
<dbReference type="GO" id="GO:0006352">
    <property type="term" value="P:DNA-templated transcription initiation"/>
    <property type="evidence" value="ECO:0007669"/>
    <property type="project" value="InterPro"/>
</dbReference>
<dbReference type="InterPro" id="IPR007127">
    <property type="entry name" value="RNA_pol_sigma_70_r1_1"/>
</dbReference>
<comment type="caution">
    <text evidence="6">The sequence shown here is derived from an EMBL/GenBank/DDBJ whole genome shotgun (WGS) entry which is preliminary data.</text>
</comment>
<dbReference type="STRING" id="1798664.A3C93_06065"/>
<dbReference type="Pfam" id="PF04542">
    <property type="entry name" value="Sigma70_r2"/>
    <property type="match status" value="1"/>
</dbReference>
<evidence type="ECO:0000256" key="4">
    <source>
        <dbReference type="ARBA" id="ARBA00023163"/>
    </source>
</evidence>
<dbReference type="Gene3D" id="1.10.10.10">
    <property type="entry name" value="Winged helix-like DNA-binding domain superfamily/Winged helix DNA-binding domain"/>
    <property type="match status" value="2"/>
</dbReference>
<evidence type="ECO:0000256" key="1">
    <source>
        <dbReference type="ARBA" id="ARBA00023015"/>
    </source>
</evidence>
<gene>
    <name evidence="6" type="ORF">A3C93_06065</name>
</gene>
<evidence type="ECO:0000259" key="5">
    <source>
        <dbReference type="PROSITE" id="PS00715"/>
    </source>
</evidence>
<accession>A0A1G2DH26</accession>
<dbReference type="InterPro" id="IPR036388">
    <property type="entry name" value="WH-like_DNA-bd_sf"/>
</dbReference>
<keyword evidence="2" id="KW-0731">Sigma factor</keyword>
<organism evidence="6 7">
    <name type="scientific">Candidatus Lloydbacteria bacterium RIFCSPHIGHO2_02_FULL_54_17</name>
    <dbReference type="NCBI Taxonomy" id="1798664"/>
    <lineage>
        <taxon>Bacteria</taxon>
        <taxon>Candidatus Lloydiibacteriota</taxon>
    </lineage>
</organism>
<dbReference type="NCBIfam" id="TIGR02937">
    <property type="entry name" value="sigma70-ECF"/>
    <property type="match status" value="1"/>
</dbReference>
<dbReference type="Pfam" id="PF04545">
    <property type="entry name" value="Sigma70_r4"/>
    <property type="match status" value="1"/>
</dbReference>
<dbReference type="Proteomes" id="UP000178636">
    <property type="component" value="Unassembled WGS sequence"/>
</dbReference>
<dbReference type="InterPro" id="IPR000943">
    <property type="entry name" value="RNA_pol_sigma70"/>
</dbReference>
<dbReference type="SUPFAM" id="SSF88946">
    <property type="entry name" value="Sigma2 domain of RNA polymerase sigma factors"/>
    <property type="match status" value="1"/>
</dbReference>
<dbReference type="GO" id="GO:0003677">
    <property type="term" value="F:DNA binding"/>
    <property type="evidence" value="ECO:0007669"/>
    <property type="project" value="UniProtKB-KW"/>
</dbReference>
<reference evidence="6 7" key="1">
    <citation type="journal article" date="2016" name="Nat. Commun.">
        <title>Thousands of microbial genomes shed light on interconnected biogeochemical processes in an aquifer system.</title>
        <authorList>
            <person name="Anantharaman K."/>
            <person name="Brown C.T."/>
            <person name="Hug L.A."/>
            <person name="Sharon I."/>
            <person name="Castelle C.J."/>
            <person name="Probst A.J."/>
            <person name="Thomas B.C."/>
            <person name="Singh A."/>
            <person name="Wilkins M.J."/>
            <person name="Karaoz U."/>
            <person name="Brodie E.L."/>
            <person name="Williams K.H."/>
            <person name="Hubbard S.S."/>
            <person name="Banfield J.F."/>
        </authorList>
    </citation>
    <scope>NUCLEOTIDE SEQUENCE [LARGE SCALE GENOMIC DNA]</scope>
</reference>
<keyword evidence="4" id="KW-0804">Transcription</keyword>
<dbReference type="Pfam" id="PF00140">
    <property type="entry name" value="Sigma70_r1_2"/>
    <property type="match status" value="1"/>
</dbReference>
<dbReference type="EMBL" id="MHLO01000016">
    <property type="protein sequence ID" value="OGZ12722.1"/>
    <property type="molecule type" value="Genomic_DNA"/>
</dbReference>
<dbReference type="InterPro" id="IPR042189">
    <property type="entry name" value="RNA_pol_sigma_70_r1_1_sf"/>
</dbReference>
<name>A0A1G2DH26_9BACT</name>
<keyword evidence="1" id="KW-0805">Transcription regulation</keyword>
<protein>
    <recommendedName>
        <fullName evidence="5">RNA polymerase sigma-70 domain-containing protein</fullName>
    </recommendedName>
</protein>
<evidence type="ECO:0000256" key="2">
    <source>
        <dbReference type="ARBA" id="ARBA00023082"/>
    </source>
</evidence>
<dbReference type="InterPro" id="IPR050239">
    <property type="entry name" value="Sigma-70_RNA_pol_init_factors"/>
</dbReference>
<dbReference type="FunFam" id="1.10.601.10:FF:000001">
    <property type="entry name" value="RNA polymerase sigma factor SigA"/>
    <property type="match status" value="1"/>
</dbReference>
<dbReference type="GO" id="GO:0016987">
    <property type="term" value="F:sigma factor activity"/>
    <property type="evidence" value="ECO:0007669"/>
    <property type="project" value="UniProtKB-KW"/>
</dbReference>
<evidence type="ECO:0000313" key="7">
    <source>
        <dbReference type="Proteomes" id="UP000178636"/>
    </source>
</evidence>
<dbReference type="Gene3D" id="1.10.601.10">
    <property type="entry name" value="RNA Polymerase Primary Sigma Factor"/>
    <property type="match status" value="2"/>
</dbReference>
<dbReference type="Pfam" id="PF04539">
    <property type="entry name" value="Sigma70_r3"/>
    <property type="match status" value="1"/>
</dbReference>
<keyword evidence="3" id="KW-0238">DNA-binding</keyword>
<dbReference type="AlphaFoldDB" id="A0A1G2DH26"/>
<dbReference type="InterPro" id="IPR007627">
    <property type="entry name" value="RNA_pol_sigma70_r2"/>
</dbReference>
<dbReference type="PRINTS" id="PR00046">
    <property type="entry name" value="SIGMA70FCT"/>
</dbReference>